<keyword evidence="2" id="KW-1185">Reference proteome</keyword>
<gene>
    <name evidence="1" type="ORF">CSKR_109548</name>
</gene>
<reference evidence="1 2" key="2">
    <citation type="journal article" date="2021" name="Genomics">
        <title>High-quality reference genome for Clonorchis sinensis.</title>
        <authorList>
            <person name="Young N.D."/>
            <person name="Stroehlein A.J."/>
            <person name="Kinkar L."/>
            <person name="Wang T."/>
            <person name="Sohn W.M."/>
            <person name="Chang B.C.H."/>
            <person name="Kaur P."/>
            <person name="Weisz D."/>
            <person name="Dudchenko O."/>
            <person name="Aiden E.L."/>
            <person name="Korhonen P.K."/>
            <person name="Gasser R.B."/>
        </authorList>
    </citation>
    <scope>NUCLEOTIDE SEQUENCE [LARGE SCALE GENOMIC DNA]</scope>
    <source>
        <strain evidence="1">Cs-k2</strain>
    </source>
</reference>
<dbReference type="AlphaFoldDB" id="A0A3R7DAD8"/>
<dbReference type="InParanoid" id="A0A3R7DAD8"/>
<accession>A0A3R7DAD8</accession>
<reference evidence="1 2" key="1">
    <citation type="journal article" date="2018" name="Biotechnol. Adv.">
        <title>Improved genomic resources and new bioinformatic workflow for the carcinogenic parasite Clonorchis sinensis: Biotechnological implications.</title>
        <authorList>
            <person name="Wang D."/>
            <person name="Korhonen P.K."/>
            <person name="Gasser R.B."/>
            <person name="Young N.D."/>
        </authorList>
    </citation>
    <scope>NUCLEOTIDE SEQUENCE [LARGE SCALE GENOMIC DNA]</scope>
    <source>
        <strain evidence="1">Cs-k2</strain>
    </source>
</reference>
<name>A0A3R7DAD8_CLOSI</name>
<comment type="caution">
    <text evidence="1">The sequence shown here is derived from an EMBL/GenBank/DDBJ whole genome shotgun (WGS) entry which is preliminary data.</text>
</comment>
<protein>
    <submittedName>
        <fullName evidence="1">Uncharacterized protein</fullName>
    </submittedName>
</protein>
<sequence length="130" mass="14779">MTCQKGVKEITKSLGVVVVVRLPGWGPRDPTCVWLETLVDMQALTNALVPLILSSRRIIRDLIICLARIQPHTQREQKGRVLVQNLDLWSLVYRANDRGCCLTPHLCSWVPHWSPQLCLTERLTSQTLLV</sequence>
<dbReference type="Proteomes" id="UP000286415">
    <property type="component" value="Unassembled WGS sequence"/>
</dbReference>
<organism evidence="1 2">
    <name type="scientific">Clonorchis sinensis</name>
    <name type="common">Chinese liver fluke</name>
    <dbReference type="NCBI Taxonomy" id="79923"/>
    <lineage>
        <taxon>Eukaryota</taxon>
        <taxon>Metazoa</taxon>
        <taxon>Spiralia</taxon>
        <taxon>Lophotrochozoa</taxon>
        <taxon>Platyhelminthes</taxon>
        <taxon>Trematoda</taxon>
        <taxon>Digenea</taxon>
        <taxon>Opisthorchiida</taxon>
        <taxon>Opisthorchiata</taxon>
        <taxon>Opisthorchiidae</taxon>
        <taxon>Clonorchis</taxon>
    </lineage>
</organism>
<proteinExistence type="predicted"/>
<evidence type="ECO:0000313" key="1">
    <source>
        <dbReference type="EMBL" id="KAG5453595.1"/>
    </source>
</evidence>
<dbReference type="EMBL" id="NIRI02000010">
    <property type="protein sequence ID" value="KAG5453595.1"/>
    <property type="molecule type" value="Genomic_DNA"/>
</dbReference>
<evidence type="ECO:0000313" key="2">
    <source>
        <dbReference type="Proteomes" id="UP000286415"/>
    </source>
</evidence>